<accession>A0A941IDZ2</accession>
<proteinExistence type="inferred from homology"/>
<dbReference type="SUPFAM" id="SSF111369">
    <property type="entry name" value="HlyD-like secretion proteins"/>
    <property type="match status" value="2"/>
</dbReference>
<dbReference type="AlphaFoldDB" id="A0A941IDZ2"/>
<evidence type="ECO:0000256" key="8">
    <source>
        <dbReference type="ARBA" id="ARBA00023136"/>
    </source>
</evidence>
<name>A0A941IDZ2_9BURK</name>
<keyword evidence="3 9" id="KW-0813">Transport</keyword>
<keyword evidence="7 9" id="KW-1133">Transmembrane helix</keyword>
<evidence type="ECO:0000256" key="3">
    <source>
        <dbReference type="ARBA" id="ARBA00022448"/>
    </source>
</evidence>
<feature type="coiled-coil region" evidence="10">
    <location>
        <begin position="135"/>
        <end position="210"/>
    </location>
</feature>
<dbReference type="PANTHER" id="PTHR30386">
    <property type="entry name" value="MEMBRANE FUSION SUBUNIT OF EMRAB-TOLC MULTIDRUG EFFLUX PUMP"/>
    <property type="match status" value="1"/>
</dbReference>
<sequence length="479" mass="52639">MKQANTNNPAQDVQAAPATLSAQVIQLRPPTRWHDPLQLIQNNPPSQTGRIVLWSVSILVFILIIWAAFGKLDIIASSEGKLVPQTLVKIVQPAESGIIKELLVNEGDNVKAGQVIARLDTTLANADQSSISNDLRTQQMQVRRLQAELNDQAMQSKAGDDNALFNQIHNQYLAHRKTLRDNLDQELSLLQKAEHERKSALEILSKYEQILPSHKKTADAYAELEKEGIVANSQSAEKQRAAIETQKNLDAQQATVAALNATISAQQKRLTQIKSTYQSELQKELADLQQKIGQLQPTLDKSNYKQGLMELKAPQDGTIKDIATTTVGAVVQPGSVVMTLVPKGEQLYADVSIKNEDVGFVEVGQKVQIKVVTYPFQRFGMLSGKLTHLSADATEVNKPNTAASNSNATGTNENNASVTATYKARIQLDQQSLIDAQGKKYQLNAGMQIVAEINQGRRSVLEYLLSPVQKTVNEAGRER</sequence>
<evidence type="ECO:0000256" key="11">
    <source>
        <dbReference type="SAM" id="MobiDB-lite"/>
    </source>
</evidence>
<keyword evidence="6 9" id="KW-0812">Transmembrane</keyword>
<evidence type="ECO:0000313" key="14">
    <source>
        <dbReference type="EMBL" id="MBR7798872.1"/>
    </source>
</evidence>
<reference evidence="14" key="1">
    <citation type="submission" date="2021-04" db="EMBL/GenBank/DDBJ databases">
        <title>novel species isolated from subtropical streams in China.</title>
        <authorList>
            <person name="Lu H."/>
        </authorList>
    </citation>
    <scope>NUCLEOTIDE SEQUENCE</scope>
    <source>
        <strain evidence="14">FT137W</strain>
    </source>
</reference>
<dbReference type="NCBIfam" id="TIGR01843">
    <property type="entry name" value="type_I_hlyD"/>
    <property type="match status" value="1"/>
</dbReference>
<evidence type="ECO:0000256" key="10">
    <source>
        <dbReference type="SAM" id="Coils"/>
    </source>
</evidence>
<evidence type="ECO:0000259" key="12">
    <source>
        <dbReference type="Pfam" id="PF25917"/>
    </source>
</evidence>
<dbReference type="Gene3D" id="2.40.30.170">
    <property type="match status" value="1"/>
</dbReference>
<evidence type="ECO:0000256" key="7">
    <source>
        <dbReference type="ARBA" id="ARBA00022989"/>
    </source>
</evidence>
<keyword evidence="4 9" id="KW-1003">Cell membrane</keyword>
<gene>
    <name evidence="14" type="ORF">KDM90_02470</name>
</gene>
<dbReference type="Gene3D" id="2.40.50.100">
    <property type="match status" value="1"/>
</dbReference>
<dbReference type="Proteomes" id="UP000678545">
    <property type="component" value="Unassembled WGS sequence"/>
</dbReference>
<evidence type="ECO:0000313" key="15">
    <source>
        <dbReference type="Proteomes" id="UP000678545"/>
    </source>
</evidence>
<dbReference type="EMBL" id="JAGSPJ010000001">
    <property type="protein sequence ID" value="MBR7798872.1"/>
    <property type="molecule type" value="Genomic_DNA"/>
</dbReference>
<comment type="subcellular location">
    <subcellularLocation>
        <location evidence="1 9">Cell inner membrane</location>
        <topology evidence="1 9">Single-pass membrane protein</topology>
    </subcellularLocation>
</comment>
<evidence type="ECO:0000259" key="13">
    <source>
        <dbReference type="Pfam" id="PF26002"/>
    </source>
</evidence>
<keyword evidence="5 9" id="KW-0997">Cell inner membrane</keyword>
<dbReference type="PANTHER" id="PTHR30386:SF26">
    <property type="entry name" value="TRANSPORT PROTEIN COMB"/>
    <property type="match status" value="1"/>
</dbReference>
<dbReference type="RefSeq" id="WP_212673997.1">
    <property type="nucleotide sequence ID" value="NZ_JAGSPJ010000001.1"/>
</dbReference>
<feature type="domain" description="AprE-like beta-barrel" evidence="13">
    <location>
        <begin position="347"/>
        <end position="455"/>
    </location>
</feature>
<dbReference type="Pfam" id="PF25917">
    <property type="entry name" value="BSH_RND"/>
    <property type="match status" value="1"/>
</dbReference>
<feature type="domain" description="Multidrug resistance protein MdtA-like barrel-sandwich hybrid" evidence="12">
    <location>
        <begin position="91"/>
        <end position="335"/>
    </location>
</feature>
<evidence type="ECO:0000256" key="1">
    <source>
        <dbReference type="ARBA" id="ARBA00004377"/>
    </source>
</evidence>
<comment type="similarity">
    <text evidence="2 9">Belongs to the membrane fusion protein (MFP) (TC 8.A.1) family.</text>
</comment>
<evidence type="ECO:0000256" key="5">
    <source>
        <dbReference type="ARBA" id="ARBA00022519"/>
    </source>
</evidence>
<dbReference type="InterPro" id="IPR010129">
    <property type="entry name" value="T1SS_HlyD"/>
</dbReference>
<protein>
    <recommendedName>
        <fullName evidence="9">Membrane fusion protein (MFP) family protein</fullName>
    </recommendedName>
</protein>
<dbReference type="GO" id="GO:0005886">
    <property type="term" value="C:plasma membrane"/>
    <property type="evidence" value="ECO:0007669"/>
    <property type="project" value="UniProtKB-SubCell"/>
</dbReference>
<dbReference type="InterPro" id="IPR050739">
    <property type="entry name" value="MFP"/>
</dbReference>
<dbReference type="PRINTS" id="PR01490">
    <property type="entry name" value="RTXTOXIND"/>
</dbReference>
<keyword evidence="10" id="KW-0175">Coiled coil</keyword>
<evidence type="ECO:0000256" key="4">
    <source>
        <dbReference type="ARBA" id="ARBA00022475"/>
    </source>
</evidence>
<dbReference type="Pfam" id="PF26002">
    <property type="entry name" value="Beta-barrel_AprE"/>
    <property type="match status" value="1"/>
</dbReference>
<comment type="caution">
    <text evidence="14">The sequence shown here is derived from an EMBL/GenBank/DDBJ whole genome shotgun (WGS) entry which is preliminary data.</text>
</comment>
<evidence type="ECO:0000256" key="6">
    <source>
        <dbReference type="ARBA" id="ARBA00022692"/>
    </source>
</evidence>
<keyword evidence="15" id="KW-1185">Reference proteome</keyword>
<dbReference type="GO" id="GO:0015031">
    <property type="term" value="P:protein transport"/>
    <property type="evidence" value="ECO:0007669"/>
    <property type="project" value="InterPro"/>
</dbReference>
<evidence type="ECO:0000256" key="2">
    <source>
        <dbReference type="ARBA" id="ARBA00009477"/>
    </source>
</evidence>
<feature type="transmembrane region" description="Helical" evidence="9">
    <location>
        <begin position="51"/>
        <end position="69"/>
    </location>
</feature>
<organism evidence="14 15">
    <name type="scientific">Undibacterium fentianense</name>
    <dbReference type="NCBI Taxonomy" id="2828728"/>
    <lineage>
        <taxon>Bacteria</taxon>
        <taxon>Pseudomonadati</taxon>
        <taxon>Pseudomonadota</taxon>
        <taxon>Betaproteobacteria</taxon>
        <taxon>Burkholderiales</taxon>
        <taxon>Oxalobacteraceae</taxon>
        <taxon>Undibacterium</taxon>
    </lineage>
</organism>
<dbReference type="InterPro" id="IPR058625">
    <property type="entry name" value="MdtA-like_BSH"/>
</dbReference>
<feature type="region of interest" description="Disordered" evidence="11">
    <location>
        <begin position="397"/>
        <end position="416"/>
    </location>
</feature>
<dbReference type="InterPro" id="IPR058982">
    <property type="entry name" value="Beta-barrel_AprE"/>
</dbReference>
<evidence type="ECO:0000256" key="9">
    <source>
        <dbReference type="RuleBase" id="RU365093"/>
    </source>
</evidence>
<keyword evidence="8 9" id="KW-0472">Membrane</keyword>